<dbReference type="OMA" id="EPWRPEM"/>
<sequence length="546" mass="59982">MPSKVIQDYEEIGAKKRADRDSNLIKEWLIPESKLPKSKDVLKFPEESGYLSEKEIEVTTSSAPKIVNYIAEHKWTSYEVTSAFCHRSQIAQQLCNCLSEIFYKEALSRARELDTYYEQTGKLKGPLHGLPISLKDNINVKNHASTIGMVDFCFNPKGGMKQNSAIAAMLLDMGAVFYCKTNVPVAMMMPETTNHVYGTTTNPCNRLLSPGGSSGGAACQAALRGSCIEIGSDIGGSIRIPSSFTNIYGLRPTYGRYPTYGTRSGLPGLESVHSVNGPLCASLESLEFYMKTLANGDPSQYDPGVAYRPWQQIVLPSVCSFAVLMDDGHIKPTPPITRGLKMVTEALIKHGHKILDWNPAEHDKLQQLISDFFVADGGKHVLKVTEATGEPLYPYMSNYGTSSEISAGKLWDLQSKRSAVCKAFLDRWMSTAKTTGTGHPIDAIIAPVTPMAGSPLDKFGDYVGYTSVFNALDYSVGIIPVSRANKRLDPVDKSFKPRNASEKFIWDNYDPEETEGGSISVQIACRRGEEEKVVALMKMISGYLGK</sequence>
<dbReference type="PIRSF" id="PIRSF001221">
    <property type="entry name" value="Amidase_fungi"/>
    <property type="match status" value="1"/>
</dbReference>
<proteinExistence type="inferred from homology"/>
<evidence type="ECO:0000313" key="7">
    <source>
        <dbReference type="Proteomes" id="UP000478008"/>
    </source>
</evidence>
<organism evidence="6 7">
    <name type="scientific">Dekkera bruxellensis</name>
    <name type="common">Brettanomyces custersii</name>
    <dbReference type="NCBI Taxonomy" id="5007"/>
    <lineage>
        <taxon>Eukaryota</taxon>
        <taxon>Fungi</taxon>
        <taxon>Dikarya</taxon>
        <taxon>Ascomycota</taxon>
        <taxon>Saccharomycotina</taxon>
        <taxon>Pichiomycetes</taxon>
        <taxon>Pichiales</taxon>
        <taxon>Pichiaceae</taxon>
        <taxon>Brettanomyces</taxon>
    </lineage>
</organism>
<evidence type="ECO:0000313" key="6">
    <source>
        <dbReference type="EMBL" id="VUG17975.1"/>
    </source>
</evidence>
<keyword evidence="2" id="KW-0378">Hydrolase</keyword>
<dbReference type="InterPro" id="IPR023631">
    <property type="entry name" value="Amidase_dom"/>
</dbReference>
<dbReference type="AlphaFoldDB" id="A0A7D9CXE2"/>
<feature type="domain" description="Amidase" evidence="5">
    <location>
        <begin position="79"/>
        <end position="533"/>
    </location>
</feature>
<keyword evidence="7" id="KW-1185">Reference proteome</keyword>
<accession>A0A7D9CXE2</accession>
<feature type="binding site" evidence="4">
    <location>
        <position position="187"/>
    </location>
    <ligand>
        <name>substrate</name>
    </ligand>
</feature>
<dbReference type="SUPFAM" id="SSF75304">
    <property type="entry name" value="Amidase signature (AS) enzymes"/>
    <property type="match status" value="1"/>
</dbReference>
<gene>
    <name evidence="6" type="primary">amdS</name>
    <name evidence="6" type="ORF">DEBR0S2_20692G</name>
</gene>
<reference evidence="6 7" key="1">
    <citation type="submission" date="2019-07" db="EMBL/GenBank/DDBJ databases">
        <authorList>
            <person name="Friedrich A."/>
            <person name="Schacherer J."/>
        </authorList>
    </citation>
    <scope>NUCLEOTIDE SEQUENCE [LARGE SCALE GENOMIC DNA]</scope>
</reference>
<dbReference type="Pfam" id="PF01425">
    <property type="entry name" value="Amidase"/>
    <property type="match status" value="1"/>
</dbReference>
<dbReference type="PANTHER" id="PTHR46072:SF11">
    <property type="entry name" value="AMIDASE-RELATED"/>
    <property type="match status" value="1"/>
</dbReference>
<dbReference type="EMBL" id="CABFWN010000002">
    <property type="protein sequence ID" value="VUG17975.1"/>
    <property type="molecule type" value="Genomic_DNA"/>
</dbReference>
<feature type="binding site" evidence="4">
    <location>
        <begin position="234"/>
        <end position="237"/>
    </location>
    <ligand>
        <name>substrate</name>
    </ligand>
</feature>
<dbReference type="Proteomes" id="UP000478008">
    <property type="component" value="Unassembled WGS sequence"/>
</dbReference>
<dbReference type="InterPro" id="IPR036928">
    <property type="entry name" value="AS_sf"/>
</dbReference>
<evidence type="ECO:0000256" key="2">
    <source>
        <dbReference type="ARBA" id="ARBA00022801"/>
    </source>
</evidence>
<feature type="binding site" evidence="4">
    <location>
        <position position="213"/>
    </location>
    <ligand>
        <name>substrate</name>
    </ligand>
</feature>
<evidence type="ECO:0000259" key="5">
    <source>
        <dbReference type="Pfam" id="PF01425"/>
    </source>
</evidence>
<name>A0A7D9CXE2_DEKBR</name>
<comment type="similarity">
    <text evidence="1">Belongs to the amidase family.</text>
</comment>
<dbReference type="Gene3D" id="3.90.1300.10">
    <property type="entry name" value="Amidase signature (AS) domain"/>
    <property type="match status" value="1"/>
</dbReference>
<dbReference type="PANTHER" id="PTHR46072">
    <property type="entry name" value="AMIDASE-RELATED-RELATED"/>
    <property type="match status" value="1"/>
</dbReference>
<feature type="active site" description="Acyl-ester intermediate" evidence="3">
    <location>
        <position position="237"/>
    </location>
</feature>
<feature type="active site" description="Charge relay system" evidence="3">
    <location>
        <position position="135"/>
    </location>
</feature>
<evidence type="ECO:0000256" key="1">
    <source>
        <dbReference type="ARBA" id="ARBA00009199"/>
    </source>
</evidence>
<evidence type="ECO:0000256" key="3">
    <source>
        <dbReference type="PIRSR" id="PIRSR001221-1"/>
    </source>
</evidence>
<protein>
    <submittedName>
        <fullName evidence="6">DEBR0S2_20692g1_1</fullName>
    </submittedName>
</protein>
<feature type="active site" description="Charge relay system" evidence="3">
    <location>
        <position position="213"/>
    </location>
</feature>
<evidence type="ECO:0000256" key="4">
    <source>
        <dbReference type="PIRSR" id="PIRSR001221-2"/>
    </source>
</evidence>
<dbReference type="GO" id="GO:0016787">
    <property type="term" value="F:hydrolase activity"/>
    <property type="evidence" value="ECO:0007669"/>
    <property type="project" value="UniProtKB-KW"/>
</dbReference>